<dbReference type="InterPro" id="IPR003594">
    <property type="entry name" value="HATPase_dom"/>
</dbReference>
<proteinExistence type="predicted"/>
<accession>A0ABW1GCF9</accession>
<gene>
    <name evidence="3" type="ORF">ACFP3V_29260</name>
</gene>
<dbReference type="RefSeq" id="WP_380589969.1">
    <property type="nucleotide sequence ID" value="NZ_JBHSQJ010000153.1"/>
</dbReference>
<keyword evidence="1" id="KW-0418">Kinase</keyword>
<evidence type="ECO:0000313" key="4">
    <source>
        <dbReference type="Proteomes" id="UP001596174"/>
    </source>
</evidence>
<dbReference type="GO" id="GO:0005524">
    <property type="term" value="F:ATP binding"/>
    <property type="evidence" value="ECO:0007669"/>
    <property type="project" value="UniProtKB-KW"/>
</dbReference>
<dbReference type="InterPro" id="IPR036890">
    <property type="entry name" value="HATPase_C_sf"/>
</dbReference>
<dbReference type="EMBL" id="JBHSQJ010000153">
    <property type="protein sequence ID" value="MFC5911282.1"/>
    <property type="molecule type" value="Genomic_DNA"/>
</dbReference>
<dbReference type="PANTHER" id="PTHR35526">
    <property type="entry name" value="ANTI-SIGMA-F FACTOR RSBW-RELATED"/>
    <property type="match status" value="1"/>
</dbReference>
<keyword evidence="1" id="KW-0723">Serine/threonine-protein kinase</keyword>
<protein>
    <submittedName>
        <fullName evidence="3">ATP-binding protein</fullName>
    </submittedName>
</protein>
<dbReference type="Pfam" id="PF13581">
    <property type="entry name" value="HATPase_c_2"/>
    <property type="match status" value="1"/>
</dbReference>
<sequence>MTGEGRLPHRTLLAWTCDSDLPTRRARQLLRPALRSLGATEDLVEDGVLMATEAVANATLHADGPYLLRLRHSSFEALIEVHDRTLYRPRLAPAETHLPHQKDDPDTHGRGLLIIHRLSQGCWGFRTYPGHKVCWFAIPLEGSRADNPSG</sequence>
<keyword evidence="1" id="KW-0808">Transferase</keyword>
<organism evidence="3 4">
    <name type="scientific">Streptacidiphilus monticola</name>
    <dbReference type="NCBI Taxonomy" id="2161674"/>
    <lineage>
        <taxon>Bacteria</taxon>
        <taxon>Bacillati</taxon>
        <taxon>Actinomycetota</taxon>
        <taxon>Actinomycetes</taxon>
        <taxon>Kitasatosporales</taxon>
        <taxon>Streptomycetaceae</taxon>
        <taxon>Streptacidiphilus</taxon>
    </lineage>
</organism>
<keyword evidence="3" id="KW-0547">Nucleotide-binding</keyword>
<dbReference type="CDD" id="cd16936">
    <property type="entry name" value="HATPase_RsbW-like"/>
    <property type="match status" value="1"/>
</dbReference>
<dbReference type="Proteomes" id="UP001596174">
    <property type="component" value="Unassembled WGS sequence"/>
</dbReference>
<keyword evidence="4" id="KW-1185">Reference proteome</keyword>
<keyword evidence="3" id="KW-0067">ATP-binding</keyword>
<name>A0ABW1GCF9_9ACTN</name>
<feature type="domain" description="Histidine kinase/HSP90-like ATPase" evidence="2">
    <location>
        <begin position="24"/>
        <end position="122"/>
    </location>
</feature>
<dbReference type="Gene3D" id="3.30.565.10">
    <property type="entry name" value="Histidine kinase-like ATPase, C-terminal domain"/>
    <property type="match status" value="1"/>
</dbReference>
<evidence type="ECO:0000313" key="3">
    <source>
        <dbReference type="EMBL" id="MFC5911282.1"/>
    </source>
</evidence>
<reference evidence="4" key="1">
    <citation type="journal article" date="2019" name="Int. J. Syst. Evol. Microbiol.">
        <title>The Global Catalogue of Microorganisms (GCM) 10K type strain sequencing project: providing services to taxonomists for standard genome sequencing and annotation.</title>
        <authorList>
            <consortium name="The Broad Institute Genomics Platform"/>
            <consortium name="The Broad Institute Genome Sequencing Center for Infectious Disease"/>
            <person name="Wu L."/>
            <person name="Ma J."/>
        </authorList>
    </citation>
    <scope>NUCLEOTIDE SEQUENCE [LARGE SCALE GENOMIC DNA]</scope>
    <source>
        <strain evidence="4">JCM 4816</strain>
    </source>
</reference>
<dbReference type="PANTHER" id="PTHR35526:SF3">
    <property type="entry name" value="ANTI-SIGMA-F FACTOR RSBW"/>
    <property type="match status" value="1"/>
</dbReference>
<evidence type="ECO:0000259" key="2">
    <source>
        <dbReference type="Pfam" id="PF13581"/>
    </source>
</evidence>
<comment type="caution">
    <text evidence="3">The sequence shown here is derived from an EMBL/GenBank/DDBJ whole genome shotgun (WGS) entry which is preliminary data.</text>
</comment>
<dbReference type="InterPro" id="IPR050267">
    <property type="entry name" value="Anti-sigma-factor_SerPK"/>
</dbReference>
<evidence type="ECO:0000256" key="1">
    <source>
        <dbReference type="ARBA" id="ARBA00022527"/>
    </source>
</evidence>